<dbReference type="EC" id="3.6.1.23" evidence="7"/>
<evidence type="ECO:0000256" key="7">
    <source>
        <dbReference type="HAMAP-Rule" id="MF_00116"/>
    </source>
</evidence>
<evidence type="ECO:0000256" key="3">
    <source>
        <dbReference type="ARBA" id="ARBA00022801"/>
    </source>
</evidence>
<dbReference type="InterPro" id="IPR029054">
    <property type="entry name" value="dUTPase-like"/>
</dbReference>
<dbReference type="GO" id="GO:0000287">
    <property type="term" value="F:magnesium ion binding"/>
    <property type="evidence" value="ECO:0007669"/>
    <property type="project" value="UniProtKB-UniRule"/>
</dbReference>
<reference evidence="9" key="1">
    <citation type="submission" date="2024-02" db="EMBL/GenBank/DDBJ databases">
        <title>Sediminibacterium planktonica sp. nov. and Sediminibacterium longus sp. nov., isolated from surface lake and river water.</title>
        <authorList>
            <person name="Watanabe K."/>
            <person name="Takemine S."/>
            <person name="Ishii Y."/>
            <person name="Ogata Y."/>
            <person name="Shindo C."/>
            <person name="Suda W."/>
        </authorList>
    </citation>
    <scope>NUCLEOTIDE SEQUENCE</scope>
    <source>
        <strain evidence="9">KACHI17</strain>
    </source>
</reference>
<sequence length="148" mass="15961">MSVQPIRVSIVNKSNNPLPGYATSGSSGVDIRAYLEQPITIQPSERLLVPTGIFVAIPIGYEIQIRPRSGLAIKQGITCLNTPGTIDADYRGEIKVILINLSAEAQVIQPGDRIAQMVLQKVEQIEWDLTDELNDTERGSGGFGSTGV</sequence>
<feature type="domain" description="dUTPase-like" evidence="8">
    <location>
        <begin position="17"/>
        <end position="147"/>
    </location>
</feature>
<dbReference type="GO" id="GO:0046081">
    <property type="term" value="P:dUTP catabolic process"/>
    <property type="evidence" value="ECO:0007669"/>
    <property type="project" value="InterPro"/>
</dbReference>
<comment type="similarity">
    <text evidence="1 7">Belongs to the dUTPase family.</text>
</comment>
<feature type="binding site" evidence="7">
    <location>
        <begin position="68"/>
        <end position="70"/>
    </location>
    <ligand>
        <name>substrate</name>
    </ligand>
</feature>
<proteinExistence type="inferred from homology"/>
<gene>
    <name evidence="7 9" type="primary">dut</name>
    <name evidence="9" type="ORF">KACHI17_12200</name>
</gene>
<feature type="binding site" evidence="7">
    <location>
        <begin position="85"/>
        <end position="87"/>
    </location>
    <ligand>
        <name>substrate</name>
    </ligand>
</feature>
<dbReference type="Gene3D" id="2.70.40.10">
    <property type="match status" value="1"/>
</dbReference>
<evidence type="ECO:0000256" key="6">
    <source>
        <dbReference type="ARBA" id="ARBA00047686"/>
    </source>
</evidence>
<comment type="pathway">
    <text evidence="7">Pyrimidine metabolism; dUMP biosynthesis; dUMP from dCTP (dUTP route): step 2/2.</text>
</comment>
<comment type="catalytic activity">
    <reaction evidence="6 7">
        <text>dUTP + H2O = dUMP + diphosphate + H(+)</text>
        <dbReference type="Rhea" id="RHEA:10248"/>
        <dbReference type="ChEBI" id="CHEBI:15377"/>
        <dbReference type="ChEBI" id="CHEBI:15378"/>
        <dbReference type="ChEBI" id="CHEBI:33019"/>
        <dbReference type="ChEBI" id="CHEBI:61555"/>
        <dbReference type="ChEBI" id="CHEBI:246422"/>
        <dbReference type="EC" id="3.6.1.23"/>
    </reaction>
</comment>
<evidence type="ECO:0000256" key="2">
    <source>
        <dbReference type="ARBA" id="ARBA00022723"/>
    </source>
</evidence>
<accession>A0AAT9GI56</accession>
<dbReference type="RefSeq" id="WP_353550621.1">
    <property type="nucleotide sequence ID" value="NZ_AP029612.1"/>
</dbReference>
<dbReference type="FunFam" id="2.70.40.10:FF:000002">
    <property type="entry name" value="dUTP diphosphatase"/>
    <property type="match status" value="1"/>
</dbReference>
<dbReference type="InterPro" id="IPR008181">
    <property type="entry name" value="dUTPase"/>
</dbReference>
<dbReference type="GO" id="GO:0006226">
    <property type="term" value="P:dUMP biosynthetic process"/>
    <property type="evidence" value="ECO:0007669"/>
    <property type="project" value="UniProtKB-UniRule"/>
</dbReference>
<evidence type="ECO:0000256" key="1">
    <source>
        <dbReference type="ARBA" id="ARBA00006581"/>
    </source>
</evidence>
<dbReference type="HAMAP" id="MF_00116">
    <property type="entry name" value="dUTPase_bact"/>
    <property type="match status" value="1"/>
</dbReference>
<dbReference type="GO" id="GO:0004170">
    <property type="term" value="F:dUTP diphosphatase activity"/>
    <property type="evidence" value="ECO:0007669"/>
    <property type="project" value="UniProtKB-UniRule"/>
</dbReference>
<evidence type="ECO:0000259" key="8">
    <source>
        <dbReference type="Pfam" id="PF00692"/>
    </source>
</evidence>
<dbReference type="EMBL" id="AP029612">
    <property type="protein sequence ID" value="BFG70339.1"/>
    <property type="molecule type" value="Genomic_DNA"/>
</dbReference>
<dbReference type="NCBIfam" id="TIGR00576">
    <property type="entry name" value="dut"/>
    <property type="match status" value="1"/>
</dbReference>
<comment type="function">
    <text evidence="7">This enzyme is involved in nucleotide metabolism: it produces dUMP, the immediate precursor of thymidine nucleotides and it decreases the intracellular concentration of dUTP so that uracil cannot be incorporated into DNA.</text>
</comment>
<dbReference type="SUPFAM" id="SSF51283">
    <property type="entry name" value="dUTPase-like"/>
    <property type="match status" value="1"/>
</dbReference>
<keyword evidence="5 7" id="KW-0546">Nucleotide metabolism</keyword>
<dbReference type="NCBIfam" id="NF001862">
    <property type="entry name" value="PRK00601.1"/>
    <property type="match status" value="1"/>
</dbReference>
<dbReference type="PANTHER" id="PTHR11241">
    <property type="entry name" value="DEOXYURIDINE 5'-TRIPHOSPHATE NUCLEOTIDOHYDROLASE"/>
    <property type="match status" value="1"/>
</dbReference>
<comment type="caution">
    <text evidence="7">Lacks conserved residue(s) required for the propagation of feature annotation.</text>
</comment>
<name>A0AAT9GI56_9BACT</name>
<dbReference type="PANTHER" id="PTHR11241:SF0">
    <property type="entry name" value="DEOXYURIDINE 5'-TRIPHOSPHATE NUCLEOTIDOHYDROLASE"/>
    <property type="match status" value="1"/>
</dbReference>
<keyword evidence="3 7" id="KW-0378">Hydrolase</keyword>
<feature type="binding site" evidence="7">
    <location>
        <position position="81"/>
    </location>
    <ligand>
        <name>substrate</name>
    </ligand>
</feature>
<evidence type="ECO:0000313" key="9">
    <source>
        <dbReference type="EMBL" id="BFG70339.1"/>
    </source>
</evidence>
<dbReference type="InterPro" id="IPR033704">
    <property type="entry name" value="dUTPase_trimeric"/>
</dbReference>
<dbReference type="Pfam" id="PF00692">
    <property type="entry name" value="dUTPase"/>
    <property type="match status" value="1"/>
</dbReference>
<dbReference type="InterPro" id="IPR036157">
    <property type="entry name" value="dUTPase-like_sf"/>
</dbReference>
<comment type="cofactor">
    <cofactor evidence="7">
        <name>Mg(2+)</name>
        <dbReference type="ChEBI" id="CHEBI:18420"/>
    </cofactor>
</comment>
<dbReference type="AlphaFoldDB" id="A0AAT9GI56"/>
<organism evidence="9">
    <name type="scientific">Sediminibacterium sp. KACHI17</name>
    <dbReference type="NCBI Taxonomy" id="1751071"/>
    <lineage>
        <taxon>Bacteria</taxon>
        <taxon>Pseudomonadati</taxon>
        <taxon>Bacteroidota</taxon>
        <taxon>Chitinophagia</taxon>
        <taxon>Chitinophagales</taxon>
        <taxon>Chitinophagaceae</taxon>
        <taxon>Sediminibacterium</taxon>
    </lineage>
</organism>
<keyword evidence="2 7" id="KW-0479">Metal-binding</keyword>
<keyword evidence="4 7" id="KW-0460">Magnesium</keyword>
<evidence type="ECO:0000256" key="5">
    <source>
        <dbReference type="ARBA" id="ARBA00023080"/>
    </source>
</evidence>
<dbReference type="CDD" id="cd07557">
    <property type="entry name" value="trimeric_dUTPase"/>
    <property type="match status" value="1"/>
</dbReference>
<evidence type="ECO:0000256" key="4">
    <source>
        <dbReference type="ARBA" id="ARBA00022842"/>
    </source>
</evidence>
<protein>
    <recommendedName>
        <fullName evidence="7">Deoxyuridine 5'-triphosphate nucleotidohydrolase</fullName>
        <shortName evidence="7">dUTPase</shortName>
        <ecNumber evidence="7">3.6.1.23</ecNumber>
    </recommendedName>
    <alternativeName>
        <fullName evidence="7">dUTP pyrophosphatase</fullName>
    </alternativeName>
</protein>